<reference evidence="3" key="1">
    <citation type="journal article" date="2019" name="Int. J. Syst. Evol. Microbiol.">
        <title>The Global Catalogue of Microorganisms (GCM) 10K type strain sequencing project: providing services to taxonomists for standard genome sequencing and annotation.</title>
        <authorList>
            <consortium name="The Broad Institute Genomics Platform"/>
            <consortium name="The Broad Institute Genome Sequencing Center for Infectious Disease"/>
            <person name="Wu L."/>
            <person name="Ma J."/>
        </authorList>
    </citation>
    <scope>NUCLEOTIDE SEQUENCE [LARGE SCALE GENOMIC DNA]</scope>
    <source>
        <strain evidence="3">JCM 12165</strain>
    </source>
</reference>
<evidence type="ECO:0000256" key="1">
    <source>
        <dbReference type="SAM" id="SignalP"/>
    </source>
</evidence>
<proteinExistence type="predicted"/>
<keyword evidence="3" id="KW-1185">Reference proteome</keyword>
<protein>
    <recommendedName>
        <fullName evidence="4">DUF3221 domain-containing protein</fullName>
    </recommendedName>
</protein>
<accession>A0ABV9NSU0</accession>
<organism evidence="2 3">
    <name type="scientific">Bacillus daqingensis</name>
    <dbReference type="NCBI Taxonomy" id="872396"/>
    <lineage>
        <taxon>Bacteria</taxon>
        <taxon>Bacillati</taxon>
        <taxon>Bacillota</taxon>
        <taxon>Bacilli</taxon>
        <taxon>Bacillales</taxon>
        <taxon>Bacillaceae</taxon>
        <taxon>Bacillus</taxon>
    </lineage>
</organism>
<dbReference type="Proteomes" id="UP001595896">
    <property type="component" value="Unassembled WGS sequence"/>
</dbReference>
<evidence type="ECO:0008006" key="4">
    <source>
        <dbReference type="Google" id="ProtNLM"/>
    </source>
</evidence>
<evidence type="ECO:0000313" key="2">
    <source>
        <dbReference type="EMBL" id="MFC4735105.1"/>
    </source>
</evidence>
<comment type="caution">
    <text evidence="2">The sequence shown here is derived from an EMBL/GenBank/DDBJ whole genome shotgun (WGS) entry which is preliminary data.</text>
</comment>
<feature type="chain" id="PRO_5047342768" description="DUF3221 domain-containing protein" evidence="1">
    <location>
        <begin position="23"/>
        <end position="114"/>
    </location>
</feature>
<dbReference type="EMBL" id="JBHSGK010000001">
    <property type="protein sequence ID" value="MFC4735105.1"/>
    <property type="molecule type" value="Genomic_DNA"/>
</dbReference>
<evidence type="ECO:0000313" key="3">
    <source>
        <dbReference type="Proteomes" id="UP001595896"/>
    </source>
</evidence>
<gene>
    <name evidence="2" type="ORF">ACFO4L_00785</name>
</gene>
<feature type="signal peptide" evidence="1">
    <location>
        <begin position="1"/>
        <end position="22"/>
    </location>
</feature>
<sequence>MIRMAAVTLLLSSLFLPGCLHSSVPEEPPQLSGTVVDHQHGQGRIQIRINDEEDQQLVWLIEHLDSVILSPEEEPLSISSIRRGMEVNVWIIEREELEGQPRAVIDTMIVYDSN</sequence>
<dbReference type="RefSeq" id="WP_377907728.1">
    <property type="nucleotide sequence ID" value="NZ_JBHSGK010000001.1"/>
</dbReference>
<name>A0ABV9NSU0_9BACI</name>
<keyword evidence="1" id="KW-0732">Signal</keyword>